<dbReference type="AlphaFoldDB" id="A8PMC2"/>
<reference evidence="1" key="2">
    <citation type="submission" date="2007-10" db="EMBL/GenBank/DDBJ databases">
        <authorList>
            <person name="Myers G.S."/>
        </authorList>
    </citation>
    <scope>NUCLEOTIDE SEQUENCE [LARGE SCALE GENOMIC DNA]</scope>
</reference>
<evidence type="ECO:0000313" key="2">
    <source>
        <dbReference type="Proteomes" id="UP000054075"/>
    </source>
</evidence>
<evidence type="ECO:0000313" key="1">
    <source>
        <dbReference type="EMBL" id="EDP45985.1"/>
    </source>
</evidence>
<organism evidence="1 2">
    <name type="scientific">Rickettsiella grylli</name>
    <dbReference type="NCBI Taxonomy" id="59196"/>
    <lineage>
        <taxon>Bacteria</taxon>
        <taxon>Pseudomonadati</taxon>
        <taxon>Pseudomonadota</taxon>
        <taxon>Gammaproteobacteria</taxon>
        <taxon>Legionellales</taxon>
        <taxon>Coxiellaceae</taxon>
        <taxon>Rickettsiella</taxon>
    </lineage>
</organism>
<keyword evidence="2" id="KW-1185">Reference proteome</keyword>
<accession>A8PMC2</accession>
<name>A8PMC2_9COXI</name>
<dbReference type="EMBL" id="AAQJ02000001">
    <property type="protein sequence ID" value="EDP45985.1"/>
    <property type="molecule type" value="Genomic_DNA"/>
</dbReference>
<reference evidence="1" key="1">
    <citation type="submission" date="2006-04" db="EMBL/GenBank/DDBJ databases">
        <authorList>
            <person name="Seshadri R."/>
            <person name="Federici B.A."/>
        </authorList>
    </citation>
    <scope>NUCLEOTIDE SEQUENCE [LARGE SCALE GENOMIC DNA]</scope>
</reference>
<gene>
    <name evidence="1" type="ORF">RICGR_0687</name>
</gene>
<proteinExistence type="predicted"/>
<sequence length="39" mass="4703">MRAIVINSIYFKRIKNRPIFNSPVDYNKLEFSTFVNYGF</sequence>
<dbReference type="Proteomes" id="UP000054075">
    <property type="component" value="Unassembled WGS sequence"/>
</dbReference>
<protein>
    <submittedName>
        <fullName evidence="1">Uncharacterized protein</fullName>
    </submittedName>
</protein>
<comment type="caution">
    <text evidence="1">The sequence shown here is derived from an EMBL/GenBank/DDBJ whole genome shotgun (WGS) entry which is preliminary data.</text>
</comment>